<dbReference type="EMBL" id="NGJY01000002">
    <property type="protein sequence ID" value="RSU03514.1"/>
    <property type="molecule type" value="Genomic_DNA"/>
</dbReference>
<dbReference type="PANTHER" id="PTHR47837">
    <property type="entry name" value="GTP PYROPHOSPHOKINASE YJBM"/>
    <property type="match status" value="1"/>
</dbReference>
<dbReference type="RefSeq" id="WP_126831724.1">
    <property type="nucleotide sequence ID" value="NZ_CBCRYB010000001.1"/>
</dbReference>
<evidence type="ECO:0000256" key="1">
    <source>
        <dbReference type="ARBA" id="ARBA00004976"/>
    </source>
</evidence>
<dbReference type="SUPFAM" id="SSF81301">
    <property type="entry name" value="Nucleotidyltransferase"/>
    <property type="match status" value="1"/>
</dbReference>
<comment type="pathway">
    <text evidence="1">Purine metabolism; ppGpp biosynthesis; ppGpp from GTP: step 1/2.</text>
</comment>
<dbReference type="Gene3D" id="3.30.460.10">
    <property type="entry name" value="Beta Polymerase, domain 2"/>
    <property type="match status" value="1"/>
</dbReference>
<dbReference type="Gene3D" id="1.10.287.860">
    <property type="entry name" value="Nucleotidyltransferase"/>
    <property type="match status" value="1"/>
</dbReference>
<keyword evidence="4" id="KW-1185">Reference proteome</keyword>
<evidence type="ECO:0000313" key="3">
    <source>
        <dbReference type="EMBL" id="RSU03514.1"/>
    </source>
</evidence>
<gene>
    <name evidence="3" type="ORF">CBF31_07320</name>
</gene>
<reference evidence="3 4" key="1">
    <citation type="submission" date="2017-05" db="EMBL/GenBank/DDBJ databases">
        <title>Vagococcus spp. assemblies.</title>
        <authorList>
            <person name="Gulvik C.A."/>
        </authorList>
    </citation>
    <scope>NUCLEOTIDE SEQUENCE [LARGE SCALE GENOMIC DNA]</scope>
    <source>
        <strain evidence="3 4">CCUG 41755</strain>
    </source>
</reference>
<name>A0A430A8Y2_9ENTE</name>
<organism evidence="3 4">
    <name type="scientific">Vagococcus fessus</name>
    <dbReference type="NCBI Taxonomy" id="120370"/>
    <lineage>
        <taxon>Bacteria</taxon>
        <taxon>Bacillati</taxon>
        <taxon>Bacillota</taxon>
        <taxon>Bacilli</taxon>
        <taxon>Lactobacillales</taxon>
        <taxon>Enterococcaceae</taxon>
        <taxon>Vagococcus</taxon>
    </lineage>
</organism>
<dbReference type="OrthoDB" id="9789634at2"/>
<dbReference type="PANTHER" id="PTHR47837:SF2">
    <property type="entry name" value="GTP PYROPHOSPHOKINASE YWAC"/>
    <property type="match status" value="1"/>
</dbReference>
<dbReference type="GO" id="GO:0015970">
    <property type="term" value="P:guanosine tetraphosphate biosynthetic process"/>
    <property type="evidence" value="ECO:0007669"/>
    <property type="project" value="UniProtKB-UniPathway"/>
</dbReference>
<feature type="domain" description="RelA/SpoT" evidence="2">
    <location>
        <begin position="70"/>
        <end position="193"/>
    </location>
</feature>
<dbReference type="InterPro" id="IPR007685">
    <property type="entry name" value="RelA_SpoT"/>
</dbReference>
<dbReference type="InterPro" id="IPR043519">
    <property type="entry name" value="NT_sf"/>
</dbReference>
<dbReference type="UniPathway" id="UPA00908">
    <property type="reaction ID" value="UER00884"/>
</dbReference>
<accession>A0A430A8Y2</accession>
<protein>
    <submittedName>
        <fullName evidence="3">(P)ppGpp synthetase</fullName>
    </submittedName>
</protein>
<evidence type="ECO:0000313" key="4">
    <source>
        <dbReference type="Proteomes" id="UP000287101"/>
    </source>
</evidence>
<comment type="caution">
    <text evidence="3">The sequence shown here is derived from an EMBL/GenBank/DDBJ whole genome shotgun (WGS) entry which is preliminary data.</text>
</comment>
<dbReference type="AlphaFoldDB" id="A0A430A8Y2"/>
<sequence>MMNKETEESRQLLTTNSPTLTVESLEAYQSLMIYYQSAIDEVETKLKIIDRELNNNEIIGRTNTIHTIQCRVKSFKSLVAKLEKRDVAFTAENASKELTDIAGIRVICAYVDDIYMVLKSLSQQADVAIIEVKDYIKDPKPSGYRSVHVILEVPVFFLKETKYIKVEVQFRTIAMDYWASLEHGLRYKHDVPDTTLTKRLEATATRISELEEEMLSIRKGIEGE</sequence>
<dbReference type="SMART" id="SM00954">
    <property type="entry name" value="RelA_SpoT"/>
    <property type="match status" value="1"/>
</dbReference>
<dbReference type="CDD" id="cd05399">
    <property type="entry name" value="NT_Rel-Spo_like"/>
    <property type="match status" value="1"/>
</dbReference>
<evidence type="ECO:0000259" key="2">
    <source>
        <dbReference type="SMART" id="SM00954"/>
    </source>
</evidence>
<proteinExistence type="predicted"/>
<dbReference type="Pfam" id="PF04607">
    <property type="entry name" value="RelA_SpoT"/>
    <property type="match status" value="1"/>
</dbReference>
<dbReference type="Proteomes" id="UP000287101">
    <property type="component" value="Unassembled WGS sequence"/>
</dbReference>
<dbReference type="InterPro" id="IPR052366">
    <property type="entry name" value="GTP_Pyrophosphokinase"/>
</dbReference>